<feature type="compositionally biased region" description="Basic and acidic residues" evidence="10">
    <location>
        <begin position="339"/>
        <end position="352"/>
    </location>
</feature>
<reference evidence="14" key="1">
    <citation type="journal article" date="2009" name="Genome Res.">
        <title>Comparative genomic analyses of the human fungal pathogens Coccidioides and their relatives.</title>
        <authorList>
            <person name="Sharpton T.J."/>
            <person name="Stajich J.E."/>
            <person name="Rounsley S.D."/>
            <person name="Gardner M.J."/>
            <person name="Wortman J.R."/>
            <person name="Jordar V.S."/>
            <person name="Maiti R."/>
            <person name="Kodira C.D."/>
            <person name="Neafsey D.E."/>
            <person name="Zeng Q."/>
            <person name="Hung C.-Y."/>
            <person name="McMahan C."/>
            <person name="Muszewska A."/>
            <person name="Grynberg M."/>
            <person name="Mandel M.A."/>
            <person name="Kellner E.M."/>
            <person name="Barker B.M."/>
            <person name="Galgiani J.N."/>
            <person name="Orbach M.J."/>
            <person name="Kirkland T.N."/>
            <person name="Cole G.T."/>
            <person name="Henn M.R."/>
            <person name="Birren B.W."/>
            <person name="Taylor J.W."/>
        </authorList>
    </citation>
    <scope>NUCLEOTIDE SEQUENCE [LARGE SCALE GENOMIC DNA]</scope>
    <source>
        <strain evidence="14">UAMH 1704</strain>
    </source>
</reference>
<dbReference type="RefSeq" id="XP_002582882.1">
    <property type="nucleotide sequence ID" value="XM_002582836.1"/>
</dbReference>
<feature type="transmembrane region" description="Helical" evidence="11">
    <location>
        <begin position="225"/>
        <end position="243"/>
    </location>
</feature>
<evidence type="ECO:0000256" key="9">
    <source>
        <dbReference type="ARBA" id="ARBA00037934"/>
    </source>
</evidence>
<evidence type="ECO:0000313" key="13">
    <source>
        <dbReference type="EMBL" id="EEP82790.1"/>
    </source>
</evidence>
<evidence type="ECO:0000313" key="14">
    <source>
        <dbReference type="Proteomes" id="UP000002058"/>
    </source>
</evidence>
<organism evidence="13 14">
    <name type="scientific">Uncinocarpus reesii (strain UAMH 1704)</name>
    <dbReference type="NCBI Taxonomy" id="336963"/>
    <lineage>
        <taxon>Eukaryota</taxon>
        <taxon>Fungi</taxon>
        <taxon>Dikarya</taxon>
        <taxon>Ascomycota</taxon>
        <taxon>Pezizomycotina</taxon>
        <taxon>Eurotiomycetes</taxon>
        <taxon>Eurotiomycetidae</taxon>
        <taxon>Onygenales</taxon>
        <taxon>Onygenaceae</taxon>
        <taxon>Uncinocarpus</taxon>
    </lineage>
</organism>
<dbReference type="InterPro" id="IPR056173">
    <property type="entry name" value="Sec20_C"/>
</dbReference>
<feature type="domain" description="Sec20 C-terminal" evidence="12">
    <location>
        <begin position="157"/>
        <end position="246"/>
    </location>
</feature>
<keyword evidence="7" id="KW-0175">Coiled coil</keyword>
<evidence type="ECO:0000256" key="4">
    <source>
        <dbReference type="ARBA" id="ARBA00022824"/>
    </source>
</evidence>
<keyword evidence="6 11" id="KW-1133">Transmembrane helix</keyword>
<dbReference type="Proteomes" id="UP000002058">
    <property type="component" value="Unassembled WGS sequence"/>
</dbReference>
<evidence type="ECO:0000256" key="3">
    <source>
        <dbReference type="ARBA" id="ARBA00022692"/>
    </source>
</evidence>
<evidence type="ECO:0000256" key="10">
    <source>
        <dbReference type="SAM" id="MobiDB-lite"/>
    </source>
</evidence>
<dbReference type="KEGG" id="ure:UREG_07655"/>
<sequence>MSSPALQQHLTALSTTYKQTLPLIQRLEKWSDTPGQGDDARIELGAEIHLRLKEMEDEMELLRVEVDELEAGGSRKRENEDKEAERERILIMSRKLEADMKTIRTQFRKAQIQAKRNAEVAKQKERQLLFSRNGEDGIPRTKASPKLTQDDLIVNASNDVTAALRRTHQLMQSELSRSQFAQQTLEQSTAALNSLSESYSNLDTLLASSRSLVSSLLRSQKSDTWYLETAFYILVGTIIWLLFRRIFYGPLWWLLWLPVKMVYRSMFAVLGMAGLSGGTQKSAISVDYSTGINTVSTPTVAFSPSSIAGGGYSVEHPAATRTTAVEPSNISGQIAEMVEEREKEENRYREEGTNIDGSSPEERQRQAEMPRNPKKRMWEENIDEGGKKDEL</sequence>
<comment type="subcellular location">
    <subcellularLocation>
        <location evidence="1">Endoplasmic reticulum membrane</location>
        <topology evidence="1">Single-pass type IV membrane protein</topology>
    </subcellularLocation>
</comment>
<dbReference type="OMA" id="WYLETTF"/>
<dbReference type="Pfam" id="PF03908">
    <property type="entry name" value="Sec20"/>
    <property type="match status" value="1"/>
</dbReference>
<evidence type="ECO:0000256" key="1">
    <source>
        <dbReference type="ARBA" id="ARBA00004163"/>
    </source>
</evidence>
<evidence type="ECO:0000259" key="12">
    <source>
        <dbReference type="Pfam" id="PF03908"/>
    </source>
</evidence>
<feature type="transmembrane region" description="Helical" evidence="11">
    <location>
        <begin position="255"/>
        <end position="275"/>
    </location>
</feature>
<feature type="compositionally biased region" description="Basic and acidic residues" evidence="10">
    <location>
        <begin position="376"/>
        <end position="391"/>
    </location>
</feature>
<feature type="region of interest" description="Disordered" evidence="10">
    <location>
        <begin position="339"/>
        <end position="391"/>
    </location>
</feature>
<gene>
    <name evidence="13" type="ORF">UREG_07655</name>
</gene>
<evidence type="ECO:0000256" key="7">
    <source>
        <dbReference type="ARBA" id="ARBA00023054"/>
    </source>
</evidence>
<proteinExistence type="inferred from homology"/>
<keyword evidence="14" id="KW-1185">Reference proteome</keyword>
<dbReference type="AlphaFoldDB" id="C4JZQ4"/>
<keyword evidence="8 11" id="KW-0472">Membrane</keyword>
<evidence type="ECO:0000256" key="6">
    <source>
        <dbReference type="ARBA" id="ARBA00022989"/>
    </source>
</evidence>
<keyword evidence="5" id="KW-0931">ER-Golgi transport</keyword>
<keyword evidence="3 11" id="KW-0812">Transmembrane</keyword>
<dbReference type="OrthoDB" id="46868at2759"/>
<dbReference type="HOGENOM" id="CLU_038503_1_0_1"/>
<comment type="similarity">
    <text evidence="9">Belongs to the SEC20 family.</text>
</comment>
<dbReference type="InParanoid" id="C4JZQ4"/>
<accession>C4JZQ4</accession>
<evidence type="ECO:0000256" key="8">
    <source>
        <dbReference type="ARBA" id="ARBA00023136"/>
    </source>
</evidence>
<keyword evidence="4" id="KW-0256">Endoplasmic reticulum</keyword>
<protein>
    <recommendedName>
        <fullName evidence="12">Sec20 C-terminal domain-containing protein</fullName>
    </recommendedName>
</protein>
<dbReference type="GO" id="GO:0006890">
    <property type="term" value="P:retrograde vesicle-mediated transport, Golgi to endoplasmic reticulum"/>
    <property type="evidence" value="ECO:0007669"/>
    <property type="project" value="InterPro"/>
</dbReference>
<dbReference type="eggNOG" id="ENOG502S7WD">
    <property type="taxonomic scope" value="Eukaryota"/>
</dbReference>
<dbReference type="GO" id="GO:0031201">
    <property type="term" value="C:SNARE complex"/>
    <property type="evidence" value="ECO:0007669"/>
    <property type="project" value="TreeGrafter"/>
</dbReference>
<keyword evidence="2" id="KW-0813">Transport</keyword>
<evidence type="ECO:0000256" key="5">
    <source>
        <dbReference type="ARBA" id="ARBA00022892"/>
    </source>
</evidence>
<name>C4JZQ4_UNCRE</name>
<dbReference type="PANTHER" id="PTHR12825">
    <property type="entry name" value="BNIP1-RELATED"/>
    <property type="match status" value="1"/>
</dbReference>
<dbReference type="VEuPathDB" id="FungiDB:UREG_07655"/>
<dbReference type="PANTHER" id="PTHR12825:SF0">
    <property type="entry name" value="VESICLE TRANSPORT PROTEIN SEC20"/>
    <property type="match status" value="1"/>
</dbReference>
<evidence type="ECO:0000256" key="2">
    <source>
        <dbReference type="ARBA" id="ARBA00022448"/>
    </source>
</evidence>
<dbReference type="STRING" id="336963.C4JZQ4"/>
<dbReference type="InterPro" id="IPR005606">
    <property type="entry name" value="Sec20"/>
</dbReference>
<evidence type="ECO:0000256" key="11">
    <source>
        <dbReference type="SAM" id="Phobius"/>
    </source>
</evidence>
<dbReference type="GO" id="GO:0005789">
    <property type="term" value="C:endoplasmic reticulum membrane"/>
    <property type="evidence" value="ECO:0007669"/>
    <property type="project" value="UniProtKB-SubCell"/>
</dbReference>
<dbReference type="GO" id="GO:0005484">
    <property type="term" value="F:SNAP receptor activity"/>
    <property type="evidence" value="ECO:0007669"/>
    <property type="project" value="InterPro"/>
</dbReference>
<dbReference type="EMBL" id="CH476619">
    <property type="protein sequence ID" value="EEP82790.1"/>
    <property type="molecule type" value="Genomic_DNA"/>
</dbReference>
<dbReference type="GeneID" id="8438858"/>